<dbReference type="InterPro" id="IPR046229">
    <property type="entry name" value="TnpC-like"/>
</dbReference>
<sequence>DQPAAGRRVLPAPRQGACTYANICEHCPSFHSEPSTLPVLAAQRIDAQPSQKTPKPGLNHRDRAAPQAHHPPGHLDQPSPSRRGANRMTSTDTLNRVEQTCAELLADGHTITFTAVAERSGLGRTTLYRNAAARAVIEEHRTRAAGATTISGLATQIATLQTALDAIAARVRHHEEQLRRLDRRAT</sequence>
<keyword evidence="1" id="KW-0175">Coiled coil</keyword>
<dbReference type="Proteomes" id="UP001597083">
    <property type="component" value="Unassembled WGS sequence"/>
</dbReference>
<dbReference type="Pfam" id="PF19776">
    <property type="entry name" value="DUF6262"/>
    <property type="match status" value="1"/>
</dbReference>
<proteinExistence type="predicted"/>
<accession>A0ABW3CQI1</accession>
<comment type="caution">
    <text evidence="3">The sequence shown here is derived from an EMBL/GenBank/DDBJ whole genome shotgun (WGS) entry which is preliminary data.</text>
</comment>
<name>A0ABW3CQI1_9ACTN</name>
<protein>
    <submittedName>
        <fullName evidence="3">DUF6262 family protein</fullName>
    </submittedName>
</protein>
<gene>
    <name evidence="3" type="ORF">ACFQ07_27705</name>
</gene>
<evidence type="ECO:0000313" key="3">
    <source>
        <dbReference type="EMBL" id="MFD0856057.1"/>
    </source>
</evidence>
<evidence type="ECO:0000313" key="4">
    <source>
        <dbReference type="Proteomes" id="UP001597083"/>
    </source>
</evidence>
<keyword evidence="4" id="KW-1185">Reference proteome</keyword>
<reference evidence="4" key="1">
    <citation type="journal article" date="2019" name="Int. J. Syst. Evol. Microbiol.">
        <title>The Global Catalogue of Microorganisms (GCM) 10K type strain sequencing project: providing services to taxonomists for standard genome sequencing and annotation.</title>
        <authorList>
            <consortium name="The Broad Institute Genomics Platform"/>
            <consortium name="The Broad Institute Genome Sequencing Center for Infectious Disease"/>
            <person name="Wu L."/>
            <person name="Ma J."/>
        </authorList>
    </citation>
    <scope>NUCLEOTIDE SEQUENCE [LARGE SCALE GENOMIC DNA]</scope>
    <source>
        <strain evidence="4">JCM 31696</strain>
    </source>
</reference>
<feature type="region of interest" description="Disordered" evidence="2">
    <location>
        <begin position="48"/>
        <end position="88"/>
    </location>
</feature>
<feature type="coiled-coil region" evidence="1">
    <location>
        <begin position="157"/>
        <end position="184"/>
    </location>
</feature>
<evidence type="ECO:0000256" key="1">
    <source>
        <dbReference type="SAM" id="Coils"/>
    </source>
</evidence>
<evidence type="ECO:0000256" key="2">
    <source>
        <dbReference type="SAM" id="MobiDB-lite"/>
    </source>
</evidence>
<feature type="non-terminal residue" evidence="3">
    <location>
        <position position="1"/>
    </location>
</feature>
<organism evidence="3 4">
    <name type="scientific">Actinomadura adrarensis</name>
    <dbReference type="NCBI Taxonomy" id="1819600"/>
    <lineage>
        <taxon>Bacteria</taxon>
        <taxon>Bacillati</taxon>
        <taxon>Actinomycetota</taxon>
        <taxon>Actinomycetes</taxon>
        <taxon>Streptosporangiales</taxon>
        <taxon>Thermomonosporaceae</taxon>
        <taxon>Actinomadura</taxon>
    </lineage>
</organism>
<dbReference type="EMBL" id="JBHTIR010003933">
    <property type="protein sequence ID" value="MFD0856057.1"/>
    <property type="molecule type" value="Genomic_DNA"/>
</dbReference>